<gene>
    <name evidence="2" type="primary">dmpP</name>
    <name evidence="2" type="ORF">UZ20_WS6002000885</name>
</gene>
<dbReference type="Proteomes" id="UP000070449">
    <property type="component" value="Unassembled WGS sequence"/>
</dbReference>
<accession>A0A136KG08</accession>
<sequence>MISYALETEGTKRDIFLKQGFRNEENVFAKKILSDLSARFSNFHYEICLSQPTDEWQGTKGRITTTIEAITDTDIDVYICGAKQMIADVETAFKEKGVPPQQIYYEQFY</sequence>
<dbReference type="InterPro" id="IPR050415">
    <property type="entry name" value="MRET"/>
</dbReference>
<dbReference type="InterPro" id="IPR039261">
    <property type="entry name" value="FNR_nucleotide-bd"/>
</dbReference>
<dbReference type="GO" id="GO:0018662">
    <property type="term" value="F:phenol 2-monooxygenase activity"/>
    <property type="evidence" value="ECO:0007669"/>
    <property type="project" value="UniProtKB-EC"/>
</dbReference>
<dbReference type="EC" id="1.14.13.7" evidence="2"/>
<dbReference type="STRING" id="1617427.UZ20_WS6002000885"/>
<dbReference type="Pfam" id="PF00175">
    <property type="entry name" value="NAD_binding_1"/>
    <property type="match status" value="1"/>
</dbReference>
<dbReference type="SUPFAM" id="SSF52343">
    <property type="entry name" value="Ferredoxin reductase-like, C-terminal NADP-linked domain"/>
    <property type="match status" value="1"/>
</dbReference>
<comment type="caution">
    <text evidence="2">The sequence shown here is derived from an EMBL/GenBank/DDBJ whole genome shotgun (WGS) entry which is preliminary data.</text>
</comment>
<evidence type="ECO:0000313" key="2">
    <source>
        <dbReference type="EMBL" id="KXK08356.1"/>
    </source>
</evidence>
<feature type="domain" description="Oxidoreductase FAD/NAD(P)-binding" evidence="1">
    <location>
        <begin position="2"/>
        <end position="90"/>
    </location>
</feature>
<dbReference type="EMBL" id="JYPD01000025">
    <property type="protein sequence ID" value="KXK08356.1"/>
    <property type="molecule type" value="Genomic_DNA"/>
</dbReference>
<dbReference type="PANTHER" id="PTHR47354:SF5">
    <property type="entry name" value="PROTEIN RFBI"/>
    <property type="match status" value="1"/>
</dbReference>
<name>A0A136KG08_9BACT</name>
<protein>
    <submittedName>
        <fullName evidence="2">Phenol hydroxylase P5 protein</fullName>
        <ecNumber evidence="2">1.14.13.7</ecNumber>
    </submittedName>
</protein>
<dbReference type="PANTHER" id="PTHR47354">
    <property type="entry name" value="NADH OXIDOREDUCTASE HCR"/>
    <property type="match status" value="1"/>
</dbReference>
<dbReference type="InterPro" id="IPR001433">
    <property type="entry name" value="OxRdtase_FAD/NAD-bd"/>
</dbReference>
<proteinExistence type="predicted"/>
<evidence type="ECO:0000313" key="3">
    <source>
        <dbReference type="Proteomes" id="UP000070449"/>
    </source>
</evidence>
<reference evidence="2 3" key="1">
    <citation type="submission" date="2015-02" db="EMBL/GenBank/DDBJ databases">
        <title>Improved understanding of the partial-nitritation anammox process through 23 genomes representing the majority of the microbial community.</title>
        <authorList>
            <person name="Speth D.R."/>
            <person name="In T Zandt M."/>
            <person name="Guerrero Cruz S."/>
            <person name="Jetten M.S."/>
            <person name="Dutilh B.E."/>
        </authorList>
    </citation>
    <scope>NUCLEOTIDE SEQUENCE [LARGE SCALE GENOMIC DNA]</scope>
    <source>
        <strain evidence="2">OLB21</strain>
    </source>
</reference>
<organism evidence="2 3">
    <name type="scientific">candidate division WS6 bacterium OLB21</name>
    <dbReference type="NCBI Taxonomy" id="1617427"/>
    <lineage>
        <taxon>Bacteria</taxon>
        <taxon>Candidatus Dojkabacteria</taxon>
    </lineage>
</organism>
<evidence type="ECO:0000259" key="1">
    <source>
        <dbReference type="Pfam" id="PF00175"/>
    </source>
</evidence>
<dbReference type="Gene3D" id="3.40.50.80">
    <property type="entry name" value="Nucleotide-binding domain of ferredoxin-NADP reductase (FNR) module"/>
    <property type="match status" value="1"/>
</dbReference>
<keyword evidence="2" id="KW-0560">Oxidoreductase</keyword>
<dbReference type="AlphaFoldDB" id="A0A136KG08"/>